<dbReference type="AlphaFoldDB" id="A0A2R6NYT6"/>
<protein>
    <submittedName>
        <fullName evidence="2">Uncharacterized protein</fullName>
    </submittedName>
</protein>
<accession>A0A2R6NYT6</accession>
<keyword evidence="1" id="KW-0732">Signal</keyword>
<feature type="chain" id="PRO_5015357253" evidence="1">
    <location>
        <begin position="24"/>
        <end position="108"/>
    </location>
</feature>
<sequence length="108" mass="11546">MRSAARVVATLATAGLLATGVGAISNVTRSGRYLYNADGTRFFIKGIAYQTQGMFKWLWPNVAADGSPTQATSQLTRTTLSLNPLHLSTLSPTVLGVQEIFLSSNNLE</sequence>
<evidence type="ECO:0000313" key="2">
    <source>
        <dbReference type="EMBL" id="PSR80725.1"/>
    </source>
</evidence>
<dbReference type="EMBL" id="MLYV02000643">
    <property type="protein sequence ID" value="PSR80725.1"/>
    <property type="molecule type" value="Genomic_DNA"/>
</dbReference>
<proteinExistence type="predicted"/>
<evidence type="ECO:0000256" key="1">
    <source>
        <dbReference type="SAM" id="SignalP"/>
    </source>
</evidence>
<dbReference type="Proteomes" id="UP000186601">
    <property type="component" value="Unassembled WGS sequence"/>
</dbReference>
<dbReference type="Gene3D" id="3.20.20.80">
    <property type="entry name" value="Glycosidases"/>
    <property type="match status" value="1"/>
</dbReference>
<keyword evidence="3" id="KW-1185">Reference proteome</keyword>
<gene>
    <name evidence="2" type="ORF">PHLCEN_2v6641</name>
</gene>
<reference evidence="2 3" key="1">
    <citation type="submission" date="2018-02" db="EMBL/GenBank/DDBJ databases">
        <title>Genome sequence of the basidiomycete white-rot fungus Phlebia centrifuga.</title>
        <authorList>
            <person name="Granchi Z."/>
            <person name="Peng M."/>
            <person name="de Vries R.P."/>
            <person name="Hilden K."/>
            <person name="Makela M.R."/>
            <person name="Grigoriev I."/>
            <person name="Riley R."/>
        </authorList>
    </citation>
    <scope>NUCLEOTIDE SEQUENCE [LARGE SCALE GENOMIC DNA]</scope>
    <source>
        <strain evidence="2 3">FBCC195</strain>
    </source>
</reference>
<feature type="signal peptide" evidence="1">
    <location>
        <begin position="1"/>
        <end position="23"/>
    </location>
</feature>
<comment type="caution">
    <text evidence="2">The sequence shown here is derived from an EMBL/GenBank/DDBJ whole genome shotgun (WGS) entry which is preliminary data.</text>
</comment>
<dbReference type="OrthoDB" id="421038at2759"/>
<name>A0A2R6NYT6_9APHY</name>
<evidence type="ECO:0000313" key="3">
    <source>
        <dbReference type="Proteomes" id="UP000186601"/>
    </source>
</evidence>
<organism evidence="2 3">
    <name type="scientific">Hermanssonia centrifuga</name>
    <dbReference type="NCBI Taxonomy" id="98765"/>
    <lineage>
        <taxon>Eukaryota</taxon>
        <taxon>Fungi</taxon>
        <taxon>Dikarya</taxon>
        <taxon>Basidiomycota</taxon>
        <taxon>Agaricomycotina</taxon>
        <taxon>Agaricomycetes</taxon>
        <taxon>Polyporales</taxon>
        <taxon>Meruliaceae</taxon>
        <taxon>Hermanssonia</taxon>
    </lineage>
</organism>